<gene>
    <name evidence="1" type="ORF">ENV17_00955</name>
</gene>
<sequence length="146" mass="16415">MSSEAQRLPATAPHGVYVYSVESRSWIPAGRSALLGDGVYVIYFDNAKCGACRKFDDYWFPFVEEVAPEGRATFVIVLCEWFAKRCSSDDARDLFKEFDVHVSPTVVFLRREGGKNAKVLKGEGVMPPQWLAITYQLITQGARREA</sequence>
<evidence type="ECO:0000313" key="1">
    <source>
        <dbReference type="EMBL" id="HGI42942.1"/>
    </source>
</evidence>
<dbReference type="SUPFAM" id="SSF52833">
    <property type="entry name" value="Thioredoxin-like"/>
    <property type="match status" value="1"/>
</dbReference>
<dbReference type="EMBL" id="DTFI01000027">
    <property type="protein sequence ID" value="HGI42942.1"/>
    <property type="molecule type" value="Genomic_DNA"/>
</dbReference>
<dbReference type="Gene3D" id="3.40.30.10">
    <property type="entry name" value="Glutaredoxin"/>
    <property type="match status" value="1"/>
</dbReference>
<comment type="caution">
    <text evidence="1">The sequence shown here is derived from an EMBL/GenBank/DDBJ whole genome shotgun (WGS) entry which is preliminary data.</text>
</comment>
<proteinExistence type="predicted"/>
<dbReference type="CDD" id="cd02947">
    <property type="entry name" value="TRX_family"/>
    <property type="match status" value="1"/>
</dbReference>
<organism evidence="1">
    <name type="scientific">Thermofilum pendens</name>
    <dbReference type="NCBI Taxonomy" id="2269"/>
    <lineage>
        <taxon>Archaea</taxon>
        <taxon>Thermoproteota</taxon>
        <taxon>Thermoprotei</taxon>
        <taxon>Thermofilales</taxon>
        <taxon>Thermofilaceae</taxon>
        <taxon>Thermofilum</taxon>
    </lineage>
</organism>
<reference evidence="1" key="1">
    <citation type="journal article" date="2020" name="mSystems">
        <title>Genome- and Community-Level Interaction Insights into Carbon Utilization and Element Cycling Functions of Hydrothermarchaeota in Hydrothermal Sediment.</title>
        <authorList>
            <person name="Zhou Z."/>
            <person name="Liu Y."/>
            <person name="Xu W."/>
            <person name="Pan J."/>
            <person name="Luo Z.H."/>
            <person name="Li M."/>
        </authorList>
    </citation>
    <scope>NUCLEOTIDE SEQUENCE [LARGE SCALE GENOMIC DNA]</scope>
    <source>
        <strain evidence="1">SpSt-735</strain>
    </source>
</reference>
<accession>A0A7C4B8X1</accession>
<name>A0A7C4B8X1_THEPE</name>
<dbReference type="AlphaFoldDB" id="A0A7C4B8X1"/>
<protein>
    <submittedName>
        <fullName evidence="1">Thioredoxin</fullName>
    </submittedName>
</protein>
<dbReference type="InterPro" id="IPR036249">
    <property type="entry name" value="Thioredoxin-like_sf"/>
</dbReference>